<proteinExistence type="predicted"/>
<organism evidence="1 2">
    <name type="scientific">Eumeta variegata</name>
    <name type="common">Bagworm moth</name>
    <name type="synonym">Eumeta japonica</name>
    <dbReference type="NCBI Taxonomy" id="151549"/>
    <lineage>
        <taxon>Eukaryota</taxon>
        <taxon>Metazoa</taxon>
        <taxon>Ecdysozoa</taxon>
        <taxon>Arthropoda</taxon>
        <taxon>Hexapoda</taxon>
        <taxon>Insecta</taxon>
        <taxon>Pterygota</taxon>
        <taxon>Neoptera</taxon>
        <taxon>Endopterygota</taxon>
        <taxon>Lepidoptera</taxon>
        <taxon>Glossata</taxon>
        <taxon>Ditrysia</taxon>
        <taxon>Tineoidea</taxon>
        <taxon>Psychidae</taxon>
        <taxon>Oiketicinae</taxon>
        <taxon>Eumeta</taxon>
    </lineage>
</organism>
<reference evidence="1 2" key="1">
    <citation type="journal article" date="2019" name="Commun. Biol.">
        <title>The bagworm genome reveals a unique fibroin gene that provides high tensile strength.</title>
        <authorList>
            <person name="Kono N."/>
            <person name="Nakamura H."/>
            <person name="Ohtoshi R."/>
            <person name="Tomita M."/>
            <person name="Numata K."/>
            <person name="Arakawa K."/>
        </authorList>
    </citation>
    <scope>NUCLEOTIDE SEQUENCE [LARGE SCALE GENOMIC DNA]</scope>
</reference>
<evidence type="ECO:0000313" key="2">
    <source>
        <dbReference type="Proteomes" id="UP000299102"/>
    </source>
</evidence>
<dbReference type="AlphaFoldDB" id="A0A4C1ZA67"/>
<dbReference type="Proteomes" id="UP000299102">
    <property type="component" value="Unassembled WGS sequence"/>
</dbReference>
<evidence type="ECO:0000313" key="1">
    <source>
        <dbReference type="EMBL" id="GBP83515.1"/>
    </source>
</evidence>
<dbReference type="EMBL" id="BGZK01001625">
    <property type="protein sequence ID" value="GBP83515.1"/>
    <property type="molecule type" value="Genomic_DNA"/>
</dbReference>
<sequence length="233" mass="25907">METRIATVEIEDERGSGIMIVGPDNSRWRWPAAMDVPTRAFRFNGSIRCRYKAHGGNAIRQRHYYFKLTVLEHVKPSTSDTAAAWTPVIIRNSQLAMSDVDGLREAVGGRRRRRRLAPPLTNFVSTLDARSKFLLDVSSVHTTVLVKGRQNLSSTHNTQALHIGDGGAVRASKMHNWKLAIVRLRGITDASCGATTKKTAYAPLPQQPASVHVTSIYSTQHIQICKHVIPNTF</sequence>
<keyword evidence="2" id="KW-1185">Reference proteome</keyword>
<gene>
    <name evidence="1" type="ORF">EVAR_98860_1</name>
</gene>
<accession>A0A4C1ZA67</accession>
<name>A0A4C1ZA67_EUMVA</name>
<protein>
    <submittedName>
        <fullName evidence="1">Uncharacterized protein</fullName>
    </submittedName>
</protein>
<comment type="caution">
    <text evidence="1">The sequence shown here is derived from an EMBL/GenBank/DDBJ whole genome shotgun (WGS) entry which is preliminary data.</text>
</comment>